<dbReference type="SMART" id="SM00038">
    <property type="entry name" value="COLFI"/>
    <property type="match status" value="1"/>
</dbReference>
<sequence>MGTPGLQGSVGEPGSKGDRGLPGPMGQRGAPGPVGEPGSPGAGGIPGEQGTEGPEGAIGPKGQQGWKGVKGHRGEMGEMGPVGNAGPKGERGPKGPEGPKGVKGDMGKRGPQGPQGIDGSPGPTGPVGSPGPKGEPVSWYWIDANQGSHMDAIKVWCNLTGSQETCIYPNQDYRMIKEQHWDKVGNKFKWFSDLKGGFKIKYVERHLLKFLRLESVEVYQKFKFFCSGSVAWFDQVAKGHDHALVLRGENDHQFKTKDFKIKQIIYDGCRDRRQNGYTEFYIKSRNLYRLPIVDFLPKDYGNPWQMFGFEVGPVCFR</sequence>
<keyword evidence="2" id="KW-0964">Secreted</keyword>
<dbReference type="RefSeq" id="XP_009065482.1">
    <property type="nucleotide sequence ID" value="XM_009067234.1"/>
</dbReference>
<dbReference type="GO" id="GO:0005201">
    <property type="term" value="F:extracellular matrix structural constituent"/>
    <property type="evidence" value="ECO:0007669"/>
    <property type="project" value="InterPro"/>
</dbReference>
<dbReference type="Pfam" id="PF01391">
    <property type="entry name" value="Collagen"/>
    <property type="match status" value="2"/>
</dbReference>
<dbReference type="OrthoDB" id="8939548at2759"/>
<dbReference type="EMBL" id="KB203567">
    <property type="protein sequence ID" value="ESO83909.1"/>
    <property type="molecule type" value="Genomic_DNA"/>
</dbReference>
<dbReference type="CTD" id="20241012"/>
<dbReference type="PANTHER" id="PTHR24023:SF1082">
    <property type="entry name" value="COLLAGEN TRIPLE HELIX REPEAT"/>
    <property type="match status" value="1"/>
</dbReference>
<reference evidence="6 7" key="1">
    <citation type="journal article" date="2013" name="Nature">
        <title>Insights into bilaterian evolution from three spiralian genomes.</title>
        <authorList>
            <person name="Simakov O."/>
            <person name="Marletaz F."/>
            <person name="Cho S.J."/>
            <person name="Edsinger-Gonzales E."/>
            <person name="Havlak P."/>
            <person name="Hellsten U."/>
            <person name="Kuo D.H."/>
            <person name="Larsson T."/>
            <person name="Lv J."/>
            <person name="Arendt D."/>
            <person name="Savage R."/>
            <person name="Osoegawa K."/>
            <person name="de Jong P."/>
            <person name="Grimwood J."/>
            <person name="Chapman J.A."/>
            <person name="Shapiro H."/>
            <person name="Aerts A."/>
            <person name="Otillar R.P."/>
            <person name="Terry A.Y."/>
            <person name="Boore J.L."/>
            <person name="Grigoriev I.V."/>
            <person name="Lindberg D.R."/>
            <person name="Seaver E.C."/>
            <person name="Weisblat D.A."/>
            <person name="Putnam N.H."/>
            <person name="Rokhsar D.S."/>
        </authorList>
    </citation>
    <scope>NUCLEOTIDE SEQUENCE [LARGE SCALE GENOMIC DNA]</scope>
</reference>
<dbReference type="HOGENOM" id="CLU_001074_19_0_1"/>
<proteinExistence type="predicted"/>
<dbReference type="GO" id="GO:0005615">
    <property type="term" value="C:extracellular space"/>
    <property type="evidence" value="ECO:0007669"/>
    <property type="project" value="TreeGrafter"/>
</dbReference>
<dbReference type="Proteomes" id="UP000030746">
    <property type="component" value="Unassembled WGS sequence"/>
</dbReference>
<dbReference type="InterPro" id="IPR000885">
    <property type="entry name" value="Fib_collagen_C"/>
</dbReference>
<organism evidence="6 7">
    <name type="scientific">Lottia gigantea</name>
    <name type="common">Giant owl limpet</name>
    <dbReference type="NCBI Taxonomy" id="225164"/>
    <lineage>
        <taxon>Eukaryota</taxon>
        <taxon>Metazoa</taxon>
        <taxon>Spiralia</taxon>
        <taxon>Lophotrochozoa</taxon>
        <taxon>Mollusca</taxon>
        <taxon>Gastropoda</taxon>
        <taxon>Patellogastropoda</taxon>
        <taxon>Lottioidea</taxon>
        <taxon>Lottiidae</taxon>
        <taxon>Lottia</taxon>
    </lineage>
</organism>
<dbReference type="STRING" id="225164.V4B5W5"/>
<dbReference type="GeneID" id="20241012"/>
<comment type="subcellular location">
    <subcellularLocation>
        <location evidence="1">Secreted</location>
    </subcellularLocation>
</comment>
<name>V4B5W5_LOTGI</name>
<dbReference type="Pfam" id="PF01410">
    <property type="entry name" value="COLFI"/>
    <property type="match status" value="1"/>
</dbReference>
<gene>
    <name evidence="6" type="ORF">LOTGIDRAFT_168951</name>
</gene>
<protein>
    <recommendedName>
        <fullName evidence="5">Fibrillar collagen NC1 domain-containing protein</fullName>
    </recommendedName>
</protein>
<evidence type="ECO:0000256" key="1">
    <source>
        <dbReference type="ARBA" id="ARBA00004613"/>
    </source>
</evidence>
<dbReference type="GO" id="GO:0031012">
    <property type="term" value="C:extracellular matrix"/>
    <property type="evidence" value="ECO:0007669"/>
    <property type="project" value="TreeGrafter"/>
</dbReference>
<evidence type="ECO:0000313" key="6">
    <source>
        <dbReference type="EMBL" id="ESO83909.1"/>
    </source>
</evidence>
<dbReference type="PROSITE" id="PS51461">
    <property type="entry name" value="NC1_FIB"/>
    <property type="match status" value="1"/>
</dbReference>
<keyword evidence="7" id="KW-1185">Reference proteome</keyword>
<dbReference type="InterPro" id="IPR050149">
    <property type="entry name" value="Collagen_superfamily"/>
</dbReference>
<evidence type="ECO:0000256" key="2">
    <source>
        <dbReference type="ARBA" id="ARBA00022525"/>
    </source>
</evidence>
<dbReference type="Gene3D" id="2.60.120.1000">
    <property type="match status" value="1"/>
</dbReference>
<evidence type="ECO:0000313" key="7">
    <source>
        <dbReference type="Proteomes" id="UP000030746"/>
    </source>
</evidence>
<evidence type="ECO:0000256" key="4">
    <source>
        <dbReference type="SAM" id="MobiDB-lite"/>
    </source>
</evidence>
<dbReference type="OMA" id="QAWKEND"/>
<evidence type="ECO:0000259" key="5">
    <source>
        <dbReference type="PROSITE" id="PS51461"/>
    </source>
</evidence>
<dbReference type="AlphaFoldDB" id="V4B5W5"/>
<dbReference type="GO" id="GO:0005581">
    <property type="term" value="C:collagen trimer"/>
    <property type="evidence" value="ECO:0007669"/>
    <property type="project" value="UniProtKB-KW"/>
</dbReference>
<keyword evidence="3" id="KW-0176">Collagen</keyword>
<feature type="domain" description="Fibrillar collagen NC1" evidence="5">
    <location>
        <begin position="94"/>
        <end position="317"/>
    </location>
</feature>
<feature type="region of interest" description="Disordered" evidence="4">
    <location>
        <begin position="1"/>
        <end position="136"/>
    </location>
</feature>
<accession>V4B5W5</accession>
<feature type="compositionally biased region" description="Gly residues" evidence="4">
    <location>
        <begin position="38"/>
        <end position="47"/>
    </location>
</feature>
<dbReference type="InterPro" id="IPR008160">
    <property type="entry name" value="Collagen"/>
</dbReference>
<evidence type="ECO:0000256" key="3">
    <source>
        <dbReference type="ARBA" id="ARBA00023119"/>
    </source>
</evidence>
<dbReference type="KEGG" id="lgi:LOTGIDRAFT_168951"/>
<dbReference type="PANTHER" id="PTHR24023">
    <property type="entry name" value="COLLAGEN ALPHA"/>
    <property type="match status" value="1"/>
</dbReference>